<proteinExistence type="predicted"/>
<name>A0A4C1W3H2_EUMVA</name>
<accession>A0A4C1W3H2</accession>
<keyword evidence="2" id="KW-1185">Reference proteome</keyword>
<reference evidence="1 2" key="1">
    <citation type="journal article" date="2019" name="Commun. Biol.">
        <title>The bagworm genome reveals a unique fibroin gene that provides high tensile strength.</title>
        <authorList>
            <person name="Kono N."/>
            <person name="Nakamura H."/>
            <person name="Ohtoshi R."/>
            <person name="Tomita M."/>
            <person name="Numata K."/>
            <person name="Arakawa K."/>
        </authorList>
    </citation>
    <scope>NUCLEOTIDE SEQUENCE [LARGE SCALE GENOMIC DNA]</scope>
</reference>
<protein>
    <submittedName>
        <fullName evidence="1">Uncharacterized protein</fullName>
    </submittedName>
</protein>
<dbReference type="EMBL" id="BGZK01000455">
    <property type="protein sequence ID" value="GBP44625.1"/>
    <property type="molecule type" value="Genomic_DNA"/>
</dbReference>
<sequence length="159" mass="17905">MLPGEPAASAARSTARSFAQGLRARLHPYKHVSSDTHNINTRYGYRCPRAGRTVRNSSLRVRRGPDHRDHGRGRTTRLAPLNPKHCIERRTRQQAAPAATLLLSRSDADIARHVTDTRHGSQRENGRLSPETDVRRHVRNLRGSSVCTVTACRELLRFC</sequence>
<gene>
    <name evidence="1" type="ORF">EVAR_75082_1</name>
</gene>
<comment type="caution">
    <text evidence="1">The sequence shown here is derived from an EMBL/GenBank/DDBJ whole genome shotgun (WGS) entry which is preliminary data.</text>
</comment>
<evidence type="ECO:0000313" key="2">
    <source>
        <dbReference type="Proteomes" id="UP000299102"/>
    </source>
</evidence>
<evidence type="ECO:0000313" key="1">
    <source>
        <dbReference type="EMBL" id="GBP44625.1"/>
    </source>
</evidence>
<dbReference type="AlphaFoldDB" id="A0A4C1W3H2"/>
<organism evidence="1 2">
    <name type="scientific">Eumeta variegata</name>
    <name type="common">Bagworm moth</name>
    <name type="synonym">Eumeta japonica</name>
    <dbReference type="NCBI Taxonomy" id="151549"/>
    <lineage>
        <taxon>Eukaryota</taxon>
        <taxon>Metazoa</taxon>
        <taxon>Ecdysozoa</taxon>
        <taxon>Arthropoda</taxon>
        <taxon>Hexapoda</taxon>
        <taxon>Insecta</taxon>
        <taxon>Pterygota</taxon>
        <taxon>Neoptera</taxon>
        <taxon>Endopterygota</taxon>
        <taxon>Lepidoptera</taxon>
        <taxon>Glossata</taxon>
        <taxon>Ditrysia</taxon>
        <taxon>Tineoidea</taxon>
        <taxon>Psychidae</taxon>
        <taxon>Oiketicinae</taxon>
        <taxon>Eumeta</taxon>
    </lineage>
</organism>
<dbReference type="Proteomes" id="UP000299102">
    <property type="component" value="Unassembled WGS sequence"/>
</dbReference>